<protein>
    <submittedName>
        <fullName evidence="10">Collagen-binding domain-containing protein</fullName>
    </submittedName>
</protein>
<keyword evidence="3 7" id="KW-0732">Signal</keyword>
<feature type="compositionally biased region" description="Polar residues" evidence="5">
    <location>
        <begin position="73"/>
        <end position="100"/>
    </location>
</feature>
<feature type="chain" id="PRO_5047499115" evidence="7">
    <location>
        <begin position="37"/>
        <end position="704"/>
    </location>
</feature>
<keyword evidence="6" id="KW-1133">Transmembrane helix</keyword>
<sequence>MESKRTHFKMYKIGRRWAFDCAVILTLGSTAVAAQADETTSSTASTTSSVVDQASDQSSSDVSSSGSKAASQDEQQSNDQGTETTGAKKTTVKANAQGSETDTEQSHDSAADASSNESSVNEHSTKENSASQNSAKGSNTTGDEAKAQSTTQGEPVKSSSKPTTKAAKVAAMTTQLATPKSENSAVKDGGNVEDDYPDLHNLLGISSQFHIFAREAELNAHTNGNVAVETLIGNVNFGTNITEELLDKDISYIQNITNIANSSFVSKGNKRVNKVIFGKDIEIDVSNPNRPKVNGEYIDHLLAEEVYQDKNGNVYIDFDKEFAKLEKLSGSLSAINPHVNYNNSDFEDMNNRVIDVTDLEPDEDGHIIINLSADVLANSTPLTIKGLSADKDGHTVIINVDTEGNQDYHVNSQIKVIYDDGTERNNKETEDFGDNHLLWNFYDSTASDKLATGTISVDRPFQGSVLAPKAEIVANQNLDGNIIADKVVVNAETHRWDLQDNVDNKKDPDDFDKPVHPSIDVEMPNIEEPEGPEEPGEPEEPEGPEEPGEPEEPEVPEVPTAPVDVEEPDEETDGNTDEVIDEIEEEVEEELEAGNVTEDTVDELEDLFDLIEEEAVSDQIEDESNLLTLIDEAIKVAQAQHNTALVKQLTTLRAKVATALAQAKGQQLPQTGEATTQWLTLAGFGLASSLAVAAYGLRRHRVTE</sequence>
<accession>A0ABV6K482</accession>
<keyword evidence="6" id="KW-0472">Membrane</keyword>
<dbReference type="EMBL" id="JBHLUK010000069">
    <property type="protein sequence ID" value="MFC0424266.1"/>
    <property type="molecule type" value="Genomic_DNA"/>
</dbReference>
<dbReference type="InterPro" id="IPR022263">
    <property type="entry name" value="KxYKxGKxW"/>
</dbReference>
<feature type="compositionally biased region" description="Acidic residues" evidence="5">
    <location>
        <begin position="564"/>
        <end position="576"/>
    </location>
</feature>
<gene>
    <name evidence="10" type="ORF">ACFFGS_09070</name>
</gene>
<evidence type="ECO:0000256" key="4">
    <source>
        <dbReference type="ARBA" id="ARBA00023088"/>
    </source>
</evidence>
<evidence type="ECO:0000256" key="7">
    <source>
        <dbReference type="SAM" id="SignalP"/>
    </source>
</evidence>
<evidence type="ECO:0000259" key="8">
    <source>
        <dbReference type="Pfam" id="PF00746"/>
    </source>
</evidence>
<dbReference type="InterPro" id="IPR019931">
    <property type="entry name" value="LPXTG_anchor"/>
</dbReference>
<feature type="domain" description="Choice-of-anchor A" evidence="9">
    <location>
        <begin position="203"/>
        <end position="494"/>
    </location>
</feature>
<keyword evidence="1" id="KW-0134">Cell wall</keyword>
<feature type="compositionally biased region" description="Acidic residues" evidence="5">
    <location>
        <begin position="525"/>
        <end position="555"/>
    </location>
</feature>
<keyword evidence="6" id="KW-0812">Transmembrane</keyword>
<evidence type="ECO:0000313" key="10">
    <source>
        <dbReference type="EMBL" id="MFC0424266.1"/>
    </source>
</evidence>
<organism evidence="10 11">
    <name type="scientific">Lactiplantibacillus plajomi</name>
    <dbReference type="NCBI Taxonomy" id="1457217"/>
    <lineage>
        <taxon>Bacteria</taxon>
        <taxon>Bacillati</taxon>
        <taxon>Bacillota</taxon>
        <taxon>Bacilli</taxon>
        <taxon>Lactobacillales</taxon>
        <taxon>Lactobacillaceae</taxon>
        <taxon>Lactiplantibacillus</taxon>
    </lineage>
</organism>
<feature type="compositionally biased region" description="Polar residues" evidence="5">
    <location>
        <begin position="127"/>
        <end position="153"/>
    </location>
</feature>
<dbReference type="NCBIfam" id="TIGR01167">
    <property type="entry name" value="LPXTG_anchor"/>
    <property type="match status" value="1"/>
</dbReference>
<evidence type="ECO:0000256" key="1">
    <source>
        <dbReference type="ARBA" id="ARBA00022512"/>
    </source>
</evidence>
<evidence type="ECO:0000256" key="5">
    <source>
        <dbReference type="SAM" id="MobiDB-lite"/>
    </source>
</evidence>
<feature type="transmembrane region" description="Helical" evidence="6">
    <location>
        <begin position="678"/>
        <end position="697"/>
    </location>
</feature>
<name>A0ABV6K482_9LACO</name>
<feature type="region of interest" description="Disordered" evidence="5">
    <location>
        <begin position="37"/>
        <end position="191"/>
    </location>
</feature>
<feature type="compositionally biased region" description="Low complexity" evidence="5">
    <location>
        <begin position="37"/>
        <end position="72"/>
    </location>
</feature>
<proteinExistence type="predicted"/>
<dbReference type="InterPro" id="IPR026588">
    <property type="entry name" value="Choice_anch_A"/>
</dbReference>
<evidence type="ECO:0000313" key="11">
    <source>
        <dbReference type="Proteomes" id="UP001589855"/>
    </source>
</evidence>
<feature type="compositionally biased region" description="Low complexity" evidence="5">
    <location>
        <begin position="155"/>
        <end position="174"/>
    </location>
</feature>
<evidence type="ECO:0000256" key="2">
    <source>
        <dbReference type="ARBA" id="ARBA00022525"/>
    </source>
</evidence>
<dbReference type="Proteomes" id="UP001589855">
    <property type="component" value="Unassembled WGS sequence"/>
</dbReference>
<feature type="compositionally biased region" description="Polar residues" evidence="5">
    <location>
        <begin position="175"/>
        <end position="184"/>
    </location>
</feature>
<feature type="domain" description="Gram-positive cocci surface proteins LPxTG" evidence="8">
    <location>
        <begin position="664"/>
        <end position="701"/>
    </location>
</feature>
<feature type="signal peptide" evidence="7">
    <location>
        <begin position="1"/>
        <end position="36"/>
    </location>
</feature>
<feature type="compositionally biased region" description="Basic and acidic residues" evidence="5">
    <location>
        <begin position="499"/>
        <end position="515"/>
    </location>
</feature>
<dbReference type="RefSeq" id="WP_137645141.1">
    <property type="nucleotide sequence ID" value="NZ_BAABRM010000013.1"/>
</dbReference>
<comment type="caution">
    <text evidence="10">The sequence shown here is derived from an EMBL/GenBank/DDBJ whole genome shotgun (WGS) entry which is preliminary data.</text>
</comment>
<dbReference type="Pfam" id="PF20597">
    <property type="entry name" value="pAdhesive_15"/>
    <property type="match status" value="1"/>
</dbReference>
<dbReference type="NCBIfam" id="TIGR03715">
    <property type="entry name" value="KxYKxGKxW"/>
    <property type="match status" value="1"/>
</dbReference>
<keyword evidence="11" id="KW-1185">Reference proteome</keyword>
<keyword evidence="2" id="KW-0964">Secreted</keyword>
<feature type="compositionally biased region" description="Low complexity" evidence="5">
    <location>
        <begin position="111"/>
        <end position="122"/>
    </location>
</feature>
<dbReference type="Pfam" id="PF00746">
    <property type="entry name" value="Gram_pos_anchor"/>
    <property type="match status" value="1"/>
</dbReference>
<reference evidence="10 11" key="1">
    <citation type="submission" date="2024-09" db="EMBL/GenBank/DDBJ databases">
        <authorList>
            <person name="Sun Q."/>
            <person name="Mori K."/>
        </authorList>
    </citation>
    <scope>NUCLEOTIDE SEQUENCE [LARGE SCALE GENOMIC DNA]</scope>
    <source>
        <strain evidence="10 11">TBRC 4575</strain>
    </source>
</reference>
<evidence type="ECO:0000259" key="9">
    <source>
        <dbReference type="Pfam" id="PF20597"/>
    </source>
</evidence>
<feature type="region of interest" description="Disordered" evidence="5">
    <location>
        <begin position="499"/>
        <end position="576"/>
    </location>
</feature>
<keyword evidence="4" id="KW-0572">Peptidoglycan-anchor</keyword>
<evidence type="ECO:0000256" key="3">
    <source>
        <dbReference type="ARBA" id="ARBA00022729"/>
    </source>
</evidence>
<keyword evidence="10" id="KW-0176">Collagen</keyword>
<evidence type="ECO:0000256" key="6">
    <source>
        <dbReference type="SAM" id="Phobius"/>
    </source>
</evidence>
<dbReference type="Pfam" id="PF19258">
    <property type="entry name" value="KxYKxGKxW_sig"/>
    <property type="match status" value="1"/>
</dbReference>